<keyword evidence="1" id="KW-0732">Signal</keyword>
<dbReference type="Proteomes" id="UP000078503">
    <property type="component" value="Unassembled WGS sequence"/>
</dbReference>
<feature type="chain" id="PRO_5008089904" evidence="1">
    <location>
        <begin position="22"/>
        <end position="212"/>
    </location>
</feature>
<accession>A0A178K301</accession>
<evidence type="ECO:0000256" key="1">
    <source>
        <dbReference type="SAM" id="SignalP"/>
    </source>
</evidence>
<keyword evidence="3" id="KW-1185">Reference proteome</keyword>
<sequence>MSSCVRFCSLLLLLFLNSVSAAPVGDNNVFKTEGSKEQCDSIETELENIPQRLLGKGSSKNIFVGENRLRYNPDDYYLWVESYDFNNNSTEDLIVIDWQPRASDVYYLAFYNIPDKGYVYTDNQKLRKLLRSTHLQPRHEFGLKPIFPEYFDVEFPDGKIESEYFSGYHEIKPMLYNNDVYIVAEKNVGDISRRLIFKRQYSSENVSLICIF</sequence>
<dbReference type="AlphaFoldDB" id="A0A178K301"/>
<comment type="caution">
    <text evidence="2">The sequence shown here is derived from an EMBL/GenBank/DDBJ whole genome shotgun (WGS) entry which is preliminary data.</text>
</comment>
<dbReference type="EMBL" id="LVHF01000033">
    <property type="protein sequence ID" value="OAN11661.1"/>
    <property type="molecule type" value="Genomic_DNA"/>
</dbReference>
<gene>
    <name evidence="2" type="ORF">A3K86_22365</name>
</gene>
<organism evidence="2 3">
    <name type="scientific">Photobacterium jeanii</name>
    <dbReference type="NCBI Taxonomy" id="858640"/>
    <lineage>
        <taxon>Bacteria</taxon>
        <taxon>Pseudomonadati</taxon>
        <taxon>Pseudomonadota</taxon>
        <taxon>Gammaproteobacteria</taxon>
        <taxon>Vibrionales</taxon>
        <taxon>Vibrionaceae</taxon>
        <taxon>Photobacterium</taxon>
    </lineage>
</organism>
<proteinExistence type="predicted"/>
<dbReference type="RefSeq" id="WP_107270273.1">
    <property type="nucleotide sequence ID" value="NZ_LVHF01000033.1"/>
</dbReference>
<reference evidence="2 3" key="1">
    <citation type="submission" date="2016-03" db="EMBL/GenBank/DDBJ databases">
        <title>Photobacterium proteolyticum sp. nov. a protease producing bacterium isolated from ocean sediments of Laizhou Bay.</title>
        <authorList>
            <person name="Li Y."/>
        </authorList>
    </citation>
    <scope>NUCLEOTIDE SEQUENCE [LARGE SCALE GENOMIC DNA]</scope>
    <source>
        <strain evidence="2 3">R-40508</strain>
    </source>
</reference>
<name>A0A178K301_9GAMM</name>
<feature type="signal peptide" evidence="1">
    <location>
        <begin position="1"/>
        <end position="21"/>
    </location>
</feature>
<protein>
    <submittedName>
        <fullName evidence="2">Uncharacterized protein</fullName>
    </submittedName>
</protein>
<dbReference type="OrthoDB" id="10001639at2"/>
<dbReference type="STRING" id="858640.A3K86_22365"/>
<evidence type="ECO:0000313" key="3">
    <source>
        <dbReference type="Proteomes" id="UP000078503"/>
    </source>
</evidence>
<evidence type="ECO:0000313" key="2">
    <source>
        <dbReference type="EMBL" id="OAN11661.1"/>
    </source>
</evidence>